<evidence type="ECO:0000256" key="3">
    <source>
        <dbReference type="ARBA" id="ARBA00022692"/>
    </source>
</evidence>
<dbReference type="GO" id="GO:0005802">
    <property type="term" value="C:trans-Golgi network"/>
    <property type="evidence" value="ECO:0007669"/>
    <property type="project" value="TreeGrafter"/>
</dbReference>
<keyword evidence="4 6" id="KW-1133">Transmembrane helix</keyword>
<keyword evidence="3 6" id="KW-0812">Transmembrane</keyword>
<reference evidence="7 8" key="1">
    <citation type="journal article" date="2011" name="Proc. Natl. Acad. Sci. U.S.A.">
        <title>Evolutionary erosion of yeast sex chromosomes by mating-type switching accidents.</title>
        <authorList>
            <person name="Gordon J.L."/>
            <person name="Armisen D."/>
            <person name="Proux-Wera E."/>
            <person name="Oheigeartaigh S.S."/>
            <person name="Byrne K.P."/>
            <person name="Wolfe K.H."/>
        </authorList>
    </citation>
    <scope>NUCLEOTIDE SEQUENCE [LARGE SCALE GENOMIC DNA]</scope>
    <source>
        <strain evidence="8">ATCC 22294 / BCRC 22015 / CBS 2517 / CECT 1963 / NBRC 1671 / NRRL Y-8276</strain>
    </source>
</reference>
<comment type="subcellular location">
    <subcellularLocation>
        <location evidence="1">Membrane</location>
        <topology evidence="1">Multi-pass membrane protein</topology>
    </subcellularLocation>
</comment>
<feature type="transmembrane region" description="Helical" evidence="6">
    <location>
        <begin position="115"/>
        <end position="134"/>
    </location>
</feature>
<name>H2ASD1_KAZAF</name>
<comment type="similarity">
    <text evidence="2">Belongs to the YIP1 family.</text>
</comment>
<keyword evidence="8" id="KW-1185">Reference proteome</keyword>
<dbReference type="OrthoDB" id="411251at2759"/>
<sequence>MSDHIEADTAILPDTNYVSPELNSGSTHLYSTTMKRGTLDESIMETLKRDIFDINSRLKQVVYPHMPTRQLLATTEEDADRGNAELEQISSHCDLWAPLCFTILYSLFVSHAKSLFSSIFVLSWITVCVMALHLRLVKPYENVALISYISICGYCLFPQVINAILSQTVFPLLLKISGNKGWIIRSIIICKLVSFVFCMIWSLTAVSLATKSKGFVTIFPLAICLLGIGWLATML</sequence>
<accession>H2ASD1</accession>
<keyword evidence="5 6" id="KW-0472">Membrane</keyword>
<dbReference type="eggNOG" id="KOG2946">
    <property type="taxonomic scope" value="Eukaryota"/>
</dbReference>
<dbReference type="AlphaFoldDB" id="H2ASD1"/>
<evidence type="ECO:0000256" key="1">
    <source>
        <dbReference type="ARBA" id="ARBA00004141"/>
    </source>
</evidence>
<dbReference type="PANTHER" id="PTHR21236">
    <property type="entry name" value="GOLGI MEMBRANE PROTEIN YIP1"/>
    <property type="match status" value="1"/>
</dbReference>
<dbReference type="GO" id="GO:0016020">
    <property type="term" value="C:membrane"/>
    <property type="evidence" value="ECO:0007669"/>
    <property type="project" value="UniProtKB-SubCell"/>
</dbReference>
<evidence type="ECO:0000256" key="2">
    <source>
        <dbReference type="ARBA" id="ARBA00010596"/>
    </source>
</evidence>
<feature type="transmembrane region" description="Helical" evidence="6">
    <location>
        <begin position="215"/>
        <end position="233"/>
    </location>
</feature>
<gene>
    <name evidence="7" type="primary">KAFR0C02880</name>
    <name evidence="7" type="ORF">KAFR_0C02880</name>
</gene>
<evidence type="ECO:0000313" key="8">
    <source>
        <dbReference type="Proteomes" id="UP000005220"/>
    </source>
</evidence>
<evidence type="ECO:0000256" key="6">
    <source>
        <dbReference type="SAM" id="Phobius"/>
    </source>
</evidence>
<dbReference type="EMBL" id="HE650823">
    <property type="protein sequence ID" value="CCF57281.1"/>
    <property type="molecule type" value="Genomic_DNA"/>
</dbReference>
<dbReference type="GeneID" id="13885200"/>
<organism evidence="7 8">
    <name type="scientific">Kazachstania africana (strain ATCC 22294 / BCRC 22015 / CBS 2517 / CECT 1963 / NBRC 1671 / NRRL Y-8276)</name>
    <name type="common">Yeast</name>
    <name type="synonym">Kluyveromyces africanus</name>
    <dbReference type="NCBI Taxonomy" id="1071382"/>
    <lineage>
        <taxon>Eukaryota</taxon>
        <taxon>Fungi</taxon>
        <taxon>Dikarya</taxon>
        <taxon>Ascomycota</taxon>
        <taxon>Saccharomycotina</taxon>
        <taxon>Saccharomycetes</taxon>
        <taxon>Saccharomycetales</taxon>
        <taxon>Saccharomycetaceae</taxon>
        <taxon>Kazachstania</taxon>
    </lineage>
</organism>
<dbReference type="InterPro" id="IPR045231">
    <property type="entry name" value="Yip1/4-like"/>
</dbReference>
<dbReference type="PANTHER" id="PTHR21236:SF1">
    <property type="entry name" value="PROTEIN YIPF6"/>
    <property type="match status" value="1"/>
</dbReference>
<evidence type="ECO:0000256" key="5">
    <source>
        <dbReference type="ARBA" id="ARBA00023136"/>
    </source>
</evidence>
<dbReference type="HOGENOM" id="CLU_1166411_0_0_1"/>
<dbReference type="FunCoup" id="H2ASD1">
    <property type="interactions" value="147"/>
</dbReference>
<dbReference type="InParanoid" id="H2ASD1"/>
<protein>
    <recommendedName>
        <fullName evidence="9">Protein YIP</fullName>
    </recommendedName>
</protein>
<evidence type="ECO:0000313" key="7">
    <source>
        <dbReference type="EMBL" id="CCF57281.1"/>
    </source>
</evidence>
<feature type="transmembrane region" description="Helical" evidence="6">
    <location>
        <begin position="146"/>
        <end position="170"/>
    </location>
</feature>
<dbReference type="STRING" id="1071382.H2ASD1"/>
<dbReference type="RefSeq" id="XP_003956416.1">
    <property type="nucleotide sequence ID" value="XM_003956367.1"/>
</dbReference>
<evidence type="ECO:0000256" key="4">
    <source>
        <dbReference type="ARBA" id="ARBA00022989"/>
    </source>
</evidence>
<evidence type="ECO:0008006" key="9">
    <source>
        <dbReference type="Google" id="ProtNLM"/>
    </source>
</evidence>
<dbReference type="Proteomes" id="UP000005220">
    <property type="component" value="Chromosome 3"/>
</dbReference>
<dbReference type="KEGG" id="kaf:KAFR_0C02880"/>
<feature type="transmembrane region" description="Helical" evidence="6">
    <location>
        <begin position="182"/>
        <end position="203"/>
    </location>
</feature>
<proteinExistence type="inferred from homology"/>
<dbReference type="GO" id="GO:0006888">
    <property type="term" value="P:endoplasmic reticulum to Golgi vesicle-mediated transport"/>
    <property type="evidence" value="ECO:0007669"/>
    <property type="project" value="InterPro"/>
</dbReference>